<evidence type="ECO:0000313" key="3">
    <source>
        <dbReference type="EMBL" id="RAK77192.1"/>
    </source>
</evidence>
<protein>
    <recommendedName>
        <fullName evidence="5">Secreted protein</fullName>
    </recommendedName>
</protein>
<evidence type="ECO:0008006" key="5">
    <source>
        <dbReference type="Google" id="ProtNLM"/>
    </source>
</evidence>
<organism evidence="3 4">
    <name type="scientific">Aspergillus fijiensis CBS 313.89</name>
    <dbReference type="NCBI Taxonomy" id="1448319"/>
    <lineage>
        <taxon>Eukaryota</taxon>
        <taxon>Fungi</taxon>
        <taxon>Dikarya</taxon>
        <taxon>Ascomycota</taxon>
        <taxon>Pezizomycotina</taxon>
        <taxon>Eurotiomycetes</taxon>
        <taxon>Eurotiomycetidae</taxon>
        <taxon>Eurotiales</taxon>
        <taxon>Aspergillaceae</taxon>
        <taxon>Aspergillus</taxon>
    </lineage>
</organism>
<feature type="region of interest" description="Disordered" evidence="1">
    <location>
        <begin position="23"/>
        <end position="83"/>
    </location>
</feature>
<sequence length="83" mass="10030">MTFLFVFFCFFALLPSWRIADEEEEKENTAVKYDDQNKTKQKIDETKQSNGEYERDEGEQMRRSGERGNRERRRAVEKRSSQQ</sequence>
<evidence type="ECO:0000313" key="4">
    <source>
        <dbReference type="Proteomes" id="UP000249789"/>
    </source>
</evidence>
<dbReference type="Proteomes" id="UP000249789">
    <property type="component" value="Unassembled WGS sequence"/>
</dbReference>
<keyword evidence="4" id="KW-1185">Reference proteome</keyword>
<name>A0A8G1VYF4_9EURO</name>
<feature type="signal peptide" evidence="2">
    <location>
        <begin position="1"/>
        <end position="20"/>
    </location>
</feature>
<dbReference type="GeneID" id="63862089"/>
<reference evidence="3 4" key="1">
    <citation type="submission" date="2018-02" db="EMBL/GenBank/DDBJ databases">
        <title>The genomes of Aspergillus section Nigri reveals drivers in fungal speciation.</title>
        <authorList>
            <consortium name="DOE Joint Genome Institute"/>
            <person name="Vesth T.C."/>
            <person name="Nybo J."/>
            <person name="Theobald S."/>
            <person name="Brandl J."/>
            <person name="Frisvad J.C."/>
            <person name="Nielsen K.F."/>
            <person name="Lyhne E.K."/>
            <person name="Kogle M.E."/>
            <person name="Kuo A."/>
            <person name="Riley R."/>
            <person name="Clum A."/>
            <person name="Nolan M."/>
            <person name="Lipzen A."/>
            <person name="Salamov A."/>
            <person name="Henrissat B."/>
            <person name="Wiebenga A."/>
            <person name="De vries R.P."/>
            <person name="Grigoriev I.V."/>
            <person name="Mortensen U.H."/>
            <person name="Andersen M.R."/>
            <person name="Baker S.E."/>
        </authorList>
    </citation>
    <scope>NUCLEOTIDE SEQUENCE [LARGE SCALE GENOMIC DNA]</scope>
    <source>
        <strain evidence="3 4">CBS 313.89</strain>
    </source>
</reference>
<evidence type="ECO:0000256" key="1">
    <source>
        <dbReference type="SAM" id="MobiDB-lite"/>
    </source>
</evidence>
<evidence type="ECO:0000256" key="2">
    <source>
        <dbReference type="SAM" id="SignalP"/>
    </source>
</evidence>
<dbReference type="EMBL" id="KZ824644">
    <property type="protein sequence ID" value="RAK77192.1"/>
    <property type="molecule type" value="Genomic_DNA"/>
</dbReference>
<gene>
    <name evidence="3" type="ORF">BO72DRAFT_448261</name>
</gene>
<feature type="compositionally biased region" description="Basic and acidic residues" evidence="1">
    <location>
        <begin position="58"/>
        <end position="69"/>
    </location>
</feature>
<dbReference type="AlphaFoldDB" id="A0A8G1VYF4"/>
<feature type="compositionally biased region" description="Basic and acidic residues" evidence="1">
    <location>
        <begin position="27"/>
        <end position="47"/>
    </location>
</feature>
<keyword evidence="2" id="KW-0732">Signal</keyword>
<dbReference type="RefSeq" id="XP_040801202.1">
    <property type="nucleotide sequence ID" value="XM_040944756.1"/>
</dbReference>
<dbReference type="VEuPathDB" id="FungiDB:BO72DRAFT_448261"/>
<proteinExistence type="predicted"/>
<accession>A0A8G1VYF4</accession>
<feature type="chain" id="PRO_5034277359" description="Secreted protein" evidence="2">
    <location>
        <begin position="21"/>
        <end position="83"/>
    </location>
</feature>